<keyword evidence="5" id="KW-1185">Reference proteome</keyword>
<proteinExistence type="predicted"/>
<name>A0A942TFZ5_9BACI</name>
<dbReference type="Gene3D" id="2.70.70.10">
    <property type="entry name" value="Glucose Permease (Domain IIA)"/>
    <property type="match status" value="1"/>
</dbReference>
<accession>A0A942TFZ5</accession>
<feature type="domain" description="M23ase beta-sheet core" evidence="3">
    <location>
        <begin position="125"/>
        <end position="223"/>
    </location>
</feature>
<feature type="compositionally biased region" description="Polar residues" evidence="1">
    <location>
        <begin position="269"/>
        <end position="278"/>
    </location>
</feature>
<dbReference type="EMBL" id="JAGYPG010000002">
    <property type="protein sequence ID" value="MBS4195837.1"/>
    <property type="molecule type" value="Genomic_DNA"/>
</dbReference>
<keyword evidence="2" id="KW-0812">Transmembrane</keyword>
<organism evidence="4 5">
    <name type="scientific">Lederbergia citri</name>
    <dbReference type="NCBI Taxonomy" id="2833580"/>
    <lineage>
        <taxon>Bacteria</taxon>
        <taxon>Bacillati</taxon>
        <taxon>Bacillota</taxon>
        <taxon>Bacilli</taxon>
        <taxon>Bacillales</taxon>
        <taxon>Bacillaceae</taxon>
        <taxon>Lederbergia</taxon>
    </lineage>
</organism>
<feature type="region of interest" description="Disordered" evidence="1">
    <location>
        <begin position="238"/>
        <end position="278"/>
    </location>
</feature>
<dbReference type="PANTHER" id="PTHR21666:SF291">
    <property type="entry name" value="STAGE II SPORULATION PROTEIN Q"/>
    <property type="match status" value="1"/>
</dbReference>
<protein>
    <submittedName>
        <fullName evidence="4">M23 family metallopeptidase</fullName>
    </submittedName>
</protein>
<keyword evidence="2" id="KW-0472">Membrane</keyword>
<comment type="caution">
    <text evidence="4">The sequence shown here is derived from an EMBL/GenBank/DDBJ whole genome shotgun (WGS) entry which is preliminary data.</text>
</comment>
<feature type="transmembrane region" description="Helical" evidence="2">
    <location>
        <begin position="27"/>
        <end position="47"/>
    </location>
</feature>
<dbReference type="Proteomes" id="UP000681414">
    <property type="component" value="Unassembled WGS sequence"/>
</dbReference>
<dbReference type="InterPro" id="IPR011055">
    <property type="entry name" value="Dup_hybrid_motif"/>
</dbReference>
<sequence length="278" mass="30860">MVTEVMKMREEEKNRSSQWKTFFKKRWVFPAVYLVAAALLISTIVWYQASSNNSAKDPKVTENGKNISGNKNDEPVIEVNQSFENIVMPVKNEDEARIVTKFFDANASADKQEEAIIVDGNKYRPNLGIDIGKNDGSEFEVVAALSGKVADVRQDALLGNVIEVEHEKGVVTIYQSVKDIKVKAGDQVKQGDLLATSSTSQLNMAAKNHVHFEIRKDNKALNPLTYIGQSLTALTEADVNDSKISGQVESKEGTEDVKDSEDTEERDNSQSNETQTEE</sequence>
<reference evidence="4 5" key="1">
    <citation type="submission" date="2021-05" db="EMBL/GenBank/DDBJ databases">
        <title>Novel Bacillus species.</title>
        <authorList>
            <person name="Liu G."/>
        </authorList>
    </citation>
    <scope>NUCLEOTIDE SEQUENCE [LARGE SCALE GENOMIC DNA]</scope>
    <source>
        <strain evidence="5">FJAT-49780</strain>
    </source>
</reference>
<keyword evidence="2" id="KW-1133">Transmembrane helix</keyword>
<dbReference type="AlphaFoldDB" id="A0A942TFZ5"/>
<evidence type="ECO:0000313" key="4">
    <source>
        <dbReference type="EMBL" id="MBS4195837.1"/>
    </source>
</evidence>
<dbReference type="SUPFAM" id="SSF51261">
    <property type="entry name" value="Duplicated hybrid motif"/>
    <property type="match status" value="1"/>
</dbReference>
<dbReference type="PANTHER" id="PTHR21666">
    <property type="entry name" value="PEPTIDASE-RELATED"/>
    <property type="match status" value="1"/>
</dbReference>
<evidence type="ECO:0000256" key="2">
    <source>
        <dbReference type="SAM" id="Phobius"/>
    </source>
</evidence>
<evidence type="ECO:0000313" key="5">
    <source>
        <dbReference type="Proteomes" id="UP000681414"/>
    </source>
</evidence>
<gene>
    <name evidence="4" type="ORF">KHA97_12285</name>
</gene>
<dbReference type="InterPro" id="IPR016047">
    <property type="entry name" value="M23ase_b-sheet_dom"/>
</dbReference>
<dbReference type="Pfam" id="PF01551">
    <property type="entry name" value="Peptidase_M23"/>
    <property type="match status" value="1"/>
</dbReference>
<dbReference type="InterPro" id="IPR050570">
    <property type="entry name" value="Cell_wall_metabolism_enzyme"/>
</dbReference>
<dbReference type="CDD" id="cd12797">
    <property type="entry name" value="M23_peptidase"/>
    <property type="match status" value="1"/>
</dbReference>
<dbReference type="GO" id="GO:0004222">
    <property type="term" value="F:metalloendopeptidase activity"/>
    <property type="evidence" value="ECO:0007669"/>
    <property type="project" value="TreeGrafter"/>
</dbReference>
<evidence type="ECO:0000256" key="1">
    <source>
        <dbReference type="SAM" id="MobiDB-lite"/>
    </source>
</evidence>
<feature type="region of interest" description="Disordered" evidence="1">
    <location>
        <begin position="53"/>
        <end position="73"/>
    </location>
</feature>
<evidence type="ECO:0000259" key="3">
    <source>
        <dbReference type="Pfam" id="PF01551"/>
    </source>
</evidence>